<proteinExistence type="predicted"/>
<comment type="caution">
    <text evidence="2">The sequence shown here is derived from an EMBL/GenBank/DDBJ whole genome shotgun (WGS) entry which is preliminary data.</text>
</comment>
<protein>
    <submittedName>
        <fullName evidence="2">Uncharacterized protein</fullName>
    </submittedName>
</protein>
<name>A0A9P5BX03_9PLEO</name>
<evidence type="ECO:0000313" key="2">
    <source>
        <dbReference type="EMBL" id="KAF3033152.1"/>
    </source>
</evidence>
<gene>
    <name evidence="2" type="ORF">E8E12_003651</name>
</gene>
<keyword evidence="3" id="KW-1185">Reference proteome</keyword>
<dbReference type="EMBL" id="SWKV01000086">
    <property type="protein sequence ID" value="KAF3033152.1"/>
    <property type="molecule type" value="Genomic_DNA"/>
</dbReference>
<dbReference type="AlphaFoldDB" id="A0A9P5BX03"/>
<evidence type="ECO:0000313" key="3">
    <source>
        <dbReference type="Proteomes" id="UP000758155"/>
    </source>
</evidence>
<dbReference type="OrthoDB" id="3775905at2759"/>
<keyword evidence="1" id="KW-0732">Signal</keyword>
<sequence>MKFSSYLAVITTLVAYVASAPTPSSSSPGLATVDLRITGPQSTHYTINNQSPTSDQSQRLTIIVGQTLSLDRDPLHVQGLQIAAIKAGDSLSLLPTTIEDNDWRVTCLVRIEGREDLFEFDMKDRGVLLAGGRLAKVTRLSCAAAEETTRWSGST</sequence>
<dbReference type="Proteomes" id="UP000758155">
    <property type="component" value="Unassembled WGS sequence"/>
</dbReference>
<organism evidence="2 3">
    <name type="scientific">Didymella heteroderae</name>
    <dbReference type="NCBI Taxonomy" id="1769908"/>
    <lineage>
        <taxon>Eukaryota</taxon>
        <taxon>Fungi</taxon>
        <taxon>Dikarya</taxon>
        <taxon>Ascomycota</taxon>
        <taxon>Pezizomycotina</taxon>
        <taxon>Dothideomycetes</taxon>
        <taxon>Pleosporomycetidae</taxon>
        <taxon>Pleosporales</taxon>
        <taxon>Pleosporineae</taxon>
        <taxon>Didymellaceae</taxon>
        <taxon>Didymella</taxon>
    </lineage>
</organism>
<reference evidence="2" key="1">
    <citation type="submission" date="2019-04" db="EMBL/GenBank/DDBJ databases">
        <title>Sequencing of skin fungus with MAO and IRED activity.</title>
        <authorList>
            <person name="Marsaioli A.J."/>
            <person name="Bonatto J.M.C."/>
            <person name="Reis Junior O."/>
        </authorList>
    </citation>
    <scope>NUCLEOTIDE SEQUENCE</scope>
    <source>
        <strain evidence="2">28M1</strain>
    </source>
</reference>
<evidence type="ECO:0000256" key="1">
    <source>
        <dbReference type="SAM" id="SignalP"/>
    </source>
</evidence>
<feature type="chain" id="PRO_5040415844" evidence="1">
    <location>
        <begin position="20"/>
        <end position="155"/>
    </location>
</feature>
<feature type="signal peptide" evidence="1">
    <location>
        <begin position="1"/>
        <end position="19"/>
    </location>
</feature>
<accession>A0A9P5BX03</accession>